<organism evidence="1">
    <name type="scientific">freshwater metagenome</name>
    <dbReference type="NCBI Taxonomy" id="449393"/>
    <lineage>
        <taxon>unclassified sequences</taxon>
        <taxon>metagenomes</taxon>
        <taxon>ecological metagenomes</taxon>
    </lineage>
</organism>
<dbReference type="EMBL" id="CAEZUR010000035">
    <property type="protein sequence ID" value="CAB4606832.1"/>
    <property type="molecule type" value="Genomic_DNA"/>
</dbReference>
<name>A0A6J6GZK0_9ZZZZ</name>
<gene>
    <name evidence="1" type="ORF">UFOPK1843_00564</name>
</gene>
<accession>A0A6J6GZK0</accession>
<sequence length="94" mass="9666">MNLGTLVGLEPFDGVDHRVVFGIGGNDDVSLWVFLGGSPVETLDGKVVGFGATGCENYLLAITTNHSGQVFTSALEHGSGGLAGGVNARRVSEF</sequence>
<proteinExistence type="predicted"/>
<evidence type="ECO:0000313" key="1">
    <source>
        <dbReference type="EMBL" id="CAB4606832.1"/>
    </source>
</evidence>
<dbReference type="AlphaFoldDB" id="A0A6J6GZK0"/>
<protein>
    <submittedName>
        <fullName evidence="1">Unannotated protein</fullName>
    </submittedName>
</protein>
<reference evidence="1" key="1">
    <citation type="submission" date="2020-05" db="EMBL/GenBank/DDBJ databases">
        <authorList>
            <person name="Chiriac C."/>
            <person name="Salcher M."/>
            <person name="Ghai R."/>
            <person name="Kavagutti S V."/>
        </authorList>
    </citation>
    <scope>NUCLEOTIDE SEQUENCE</scope>
</reference>